<accession>A0A0B7NW71</accession>
<protein>
    <recommendedName>
        <fullName evidence="4">Cyclin N-terminal domain-containing protein</fullName>
    </recommendedName>
</protein>
<name>A0A0B7NW71_9FUNG</name>
<dbReference type="PANTHER" id="PTHR14248">
    <property type="entry name" value="CYCLIN Y, ISOFORM A"/>
    <property type="match status" value="1"/>
</dbReference>
<evidence type="ECO:0000256" key="1">
    <source>
        <dbReference type="SAM" id="MobiDB-lite"/>
    </source>
</evidence>
<dbReference type="Gene3D" id="1.10.472.10">
    <property type="entry name" value="Cyclin-like"/>
    <property type="match status" value="1"/>
</dbReference>
<dbReference type="STRING" id="35722.A0A0B7NW71"/>
<feature type="region of interest" description="Disordered" evidence="1">
    <location>
        <begin position="121"/>
        <end position="154"/>
    </location>
</feature>
<organism evidence="2 3">
    <name type="scientific">Parasitella parasitica</name>
    <dbReference type="NCBI Taxonomy" id="35722"/>
    <lineage>
        <taxon>Eukaryota</taxon>
        <taxon>Fungi</taxon>
        <taxon>Fungi incertae sedis</taxon>
        <taxon>Mucoromycota</taxon>
        <taxon>Mucoromycotina</taxon>
        <taxon>Mucoromycetes</taxon>
        <taxon>Mucorales</taxon>
        <taxon>Mucorineae</taxon>
        <taxon>Mucoraceae</taxon>
        <taxon>Parasitella</taxon>
    </lineage>
</organism>
<dbReference type="Proteomes" id="UP000054107">
    <property type="component" value="Unassembled WGS sequence"/>
</dbReference>
<feature type="region of interest" description="Disordered" evidence="1">
    <location>
        <begin position="1"/>
        <end position="25"/>
    </location>
</feature>
<gene>
    <name evidence="2" type="primary">PARPA_13859.1 scaffold 47132</name>
</gene>
<evidence type="ECO:0000313" key="3">
    <source>
        <dbReference type="Proteomes" id="UP000054107"/>
    </source>
</evidence>
<evidence type="ECO:0008006" key="4">
    <source>
        <dbReference type="Google" id="ProtNLM"/>
    </source>
</evidence>
<sequence>MFLTRSKTSSAINEQQQQQQQQHTNTSTIPIIPHDMLLTFENAVPNLDSALGQILPDNAKHLMLDMISSWIVSSRIALNNNKNKQLQNQSNKPTLRSWAIRSFSLKPKPVVAPMQLSEFSDKAEGNHQSSSPPSLVNSCRSTLSSEEDNESLYTPMTDNVTDAATTSKQPFSRLPVSLKSMIDLLDTPPLIPDSSTLSLIEESLTPLTSTFFEGQNLLTSSASAEPVATSTTTAADSAANNSAISSTLPDDNHSHSVITTIASRDSKSIGHSISTIFTQLGNSMKKAFKKRSSITQLKKTFSVQHHLSLNKEQTSSFTPPNEKTAHRSFSSLTSAISEEKNQDSFESIKQRSPLNLDIVKVKEDVRLKKDTAHSLATVSSQDVNDVQCMPSHDSFDRHMNSSCWDGDSTQSQQFDKLLDDIWERSQEYQDYFAAQEGNKEEQEQDSLSKRASKQAYAFLDYKHGVWSPSLDDGLRGVAAAVRASRTEGNMNSLQNSIPYVCVGKQQRPSQRSSIPRPVNKKLHLDIEDVKTYKKSTSVYSNIKDYDIQWQQSFHEAQKSRDKVANTLKSVSWAFYSIIKRNHSLNAFDCDVIFDENESNMEDTSSYDLNEPLTEWNDVYDQLAYVFDCGELTAEHAIITFMYVKRMLDLSRQKLWDFSWRMIIMAALLTAVKVWDDCAIFNADFAMIFPELSLDVINMFALSDYSNNIERVFLTHLQWDVSVNCSEFAKTYFHLRDIEHMMDQW</sequence>
<keyword evidence="3" id="KW-1185">Reference proteome</keyword>
<evidence type="ECO:0000313" key="2">
    <source>
        <dbReference type="EMBL" id="CEP19543.1"/>
    </source>
</evidence>
<dbReference type="AlphaFoldDB" id="A0A0B7NW71"/>
<proteinExistence type="predicted"/>
<dbReference type="EMBL" id="LN734038">
    <property type="protein sequence ID" value="CEP19543.1"/>
    <property type="molecule type" value="Genomic_DNA"/>
</dbReference>
<reference evidence="2 3" key="1">
    <citation type="submission" date="2014-09" db="EMBL/GenBank/DDBJ databases">
        <authorList>
            <person name="Ellenberger Sabrina"/>
        </authorList>
    </citation>
    <scope>NUCLEOTIDE SEQUENCE [LARGE SCALE GENOMIC DNA]</scope>
    <source>
        <strain evidence="2 3">CBS 412.66</strain>
    </source>
</reference>
<feature type="compositionally biased region" description="Polar residues" evidence="1">
    <location>
        <begin position="1"/>
        <end position="14"/>
    </location>
</feature>
<feature type="compositionally biased region" description="Polar residues" evidence="1">
    <location>
        <begin position="126"/>
        <end position="144"/>
    </location>
</feature>
<dbReference type="OrthoDB" id="10250320at2759"/>